<dbReference type="SUPFAM" id="SSF55315">
    <property type="entry name" value="L30e-like"/>
    <property type="match status" value="1"/>
</dbReference>
<dbReference type="InterPro" id="IPR001537">
    <property type="entry name" value="SpoU_MeTrfase"/>
</dbReference>
<dbReference type="EMBL" id="ADVG01000003">
    <property type="protein sequence ID" value="EFH83742.1"/>
    <property type="molecule type" value="Genomic_DNA"/>
</dbReference>
<dbReference type="SUPFAM" id="SSF75217">
    <property type="entry name" value="alpha/beta knot"/>
    <property type="match status" value="1"/>
</dbReference>
<evidence type="ECO:0000259" key="3">
    <source>
        <dbReference type="Pfam" id="PF00588"/>
    </source>
</evidence>
<protein>
    <submittedName>
        <fullName evidence="5">tRNA/rRNA methyltransferase (SpoU)</fullName>
    </submittedName>
</protein>
<dbReference type="PANTHER" id="PTHR43191:SF2">
    <property type="entry name" value="RRNA METHYLTRANSFERASE 3, MITOCHONDRIAL"/>
    <property type="match status" value="1"/>
</dbReference>
<dbReference type="InterPro" id="IPR029064">
    <property type="entry name" value="Ribosomal_eL30-like_sf"/>
</dbReference>
<proteinExistence type="predicted"/>
<keyword evidence="2 5" id="KW-0808">Transferase</keyword>
<dbReference type="Gene3D" id="3.40.1280.10">
    <property type="match status" value="1"/>
</dbReference>
<name>D6TTJ1_KTERA</name>
<dbReference type="GO" id="GO:0003723">
    <property type="term" value="F:RNA binding"/>
    <property type="evidence" value="ECO:0007669"/>
    <property type="project" value="InterPro"/>
</dbReference>
<dbReference type="GO" id="GO:0008173">
    <property type="term" value="F:RNA methyltransferase activity"/>
    <property type="evidence" value="ECO:0007669"/>
    <property type="project" value="InterPro"/>
</dbReference>
<dbReference type="Pfam" id="PF00588">
    <property type="entry name" value="SpoU_methylase"/>
    <property type="match status" value="1"/>
</dbReference>
<dbReference type="InterPro" id="IPR054578">
    <property type="entry name" value="SpoU_sub_bind-like_N"/>
</dbReference>
<evidence type="ECO:0000313" key="5">
    <source>
        <dbReference type="EMBL" id="EFH83742.1"/>
    </source>
</evidence>
<dbReference type="PANTHER" id="PTHR43191">
    <property type="entry name" value="RRNA METHYLTRANSFERASE 3"/>
    <property type="match status" value="1"/>
</dbReference>
<dbReference type="Gene3D" id="3.30.1330.30">
    <property type="match status" value="1"/>
</dbReference>
<organism evidence="5 6">
    <name type="scientific">Ktedonobacter racemifer DSM 44963</name>
    <dbReference type="NCBI Taxonomy" id="485913"/>
    <lineage>
        <taxon>Bacteria</taxon>
        <taxon>Bacillati</taxon>
        <taxon>Chloroflexota</taxon>
        <taxon>Ktedonobacteria</taxon>
        <taxon>Ktedonobacterales</taxon>
        <taxon>Ktedonobacteraceae</taxon>
        <taxon>Ktedonobacter</taxon>
    </lineage>
</organism>
<dbReference type="eggNOG" id="COG0566">
    <property type="taxonomic scope" value="Bacteria"/>
</dbReference>
<dbReference type="STRING" id="485913.Krac_4737"/>
<feature type="domain" description="SpoU L30e-like N-terminal" evidence="4">
    <location>
        <begin position="13"/>
        <end position="101"/>
    </location>
</feature>
<dbReference type="AlphaFoldDB" id="D6TTJ1"/>
<dbReference type="InParanoid" id="D6TTJ1"/>
<dbReference type="GO" id="GO:0032259">
    <property type="term" value="P:methylation"/>
    <property type="evidence" value="ECO:0007669"/>
    <property type="project" value="UniProtKB-KW"/>
</dbReference>
<dbReference type="CDD" id="cd18107">
    <property type="entry name" value="SpoU-like_AviRb"/>
    <property type="match status" value="1"/>
</dbReference>
<feature type="domain" description="tRNA/rRNA methyltransferase SpoU type" evidence="3">
    <location>
        <begin position="121"/>
        <end position="266"/>
    </location>
</feature>
<comment type="caution">
    <text evidence="5">The sequence shown here is derived from an EMBL/GenBank/DDBJ whole genome shotgun (WGS) entry which is preliminary data.</text>
</comment>
<dbReference type="InterPro" id="IPR051259">
    <property type="entry name" value="rRNA_Methyltransferase"/>
</dbReference>
<dbReference type="Pfam" id="PF22655">
    <property type="entry name" value="SpoU_sub_bind_like"/>
    <property type="match status" value="1"/>
</dbReference>
<reference evidence="5 6" key="1">
    <citation type="journal article" date="2011" name="Stand. Genomic Sci.">
        <title>Non-contiguous finished genome sequence and contextual data of the filamentous soil bacterium Ktedonobacter racemifer type strain (SOSP1-21).</title>
        <authorList>
            <person name="Chang Y.J."/>
            <person name="Land M."/>
            <person name="Hauser L."/>
            <person name="Chertkov O."/>
            <person name="Del Rio T.G."/>
            <person name="Nolan M."/>
            <person name="Copeland A."/>
            <person name="Tice H."/>
            <person name="Cheng J.F."/>
            <person name="Lucas S."/>
            <person name="Han C."/>
            <person name="Goodwin L."/>
            <person name="Pitluck S."/>
            <person name="Ivanova N."/>
            <person name="Ovchinikova G."/>
            <person name="Pati A."/>
            <person name="Chen A."/>
            <person name="Palaniappan K."/>
            <person name="Mavromatis K."/>
            <person name="Liolios K."/>
            <person name="Brettin T."/>
            <person name="Fiebig A."/>
            <person name="Rohde M."/>
            <person name="Abt B."/>
            <person name="Goker M."/>
            <person name="Detter J.C."/>
            <person name="Woyke T."/>
            <person name="Bristow J."/>
            <person name="Eisen J.A."/>
            <person name="Markowitz V."/>
            <person name="Hugenholtz P."/>
            <person name="Kyrpides N.C."/>
            <person name="Klenk H.P."/>
            <person name="Lapidus A."/>
        </authorList>
    </citation>
    <scope>NUCLEOTIDE SEQUENCE [LARGE SCALE GENOMIC DNA]</scope>
    <source>
        <strain evidence="6">DSM 44963</strain>
    </source>
</reference>
<evidence type="ECO:0000313" key="6">
    <source>
        <dbReference type="Proteomes" id="UP000004508"/>
    </source>
</evidence>
<keyword evidence="6" id="KW-1185">Reference proteome</keyword>
<dbReference type="InterPro" id="IPR029026">
    <property type="entry name" value="tRNA_m1G_MTases_N"/>
</dbReference>
<dbReference type="OrthoDB" id="9794400at2"/>
<dbReference type="GO" id="GO:0006396">
    <property type="term" value="P:RNA processing"/>
    <property type="evidence" value="ECO:0007669"/>
    <property type="project" value="InterPro"/>
</dbReference>
<evidence type="ECO:0000259" key="4">
    <source>
        <dbReference type="Pfam" id="PF22655"/>
    </source>
</evidence>
<evidence type="ECO:0000256" key="2">
    <source>
        <dbReference type="ARBA" id="ARBA00022679"/>
    </source>
</evidence>
<dbReference type="RefSeq" id="WP_007914677.1">
    <property type="nucleotide sequence ID" value="NZ_ADVG01000003.1"/>
</dbReference>
<gene>
    <name evidence="5" type="ORF">Krac_4737</name>
</gene>
<dbReference type="InterPro" id="IPR029028">
    <property type="entry name" value="Alpha/beta_knot_MTases"/>
</dbReference>
<dbReference type="Proteomes" id="UP000004508">
    <property type="component" value="Unassembled WGS sequence"/>
</dbReference>
<accession>D6TTJ1</accession>
<evidence type="ECO:0000256" key="1">
    <source>
        <dbReference type="ARBA" id="ARBA00022603"/>
    </source>
</evidence>
<sequence length="291" mass="32497">MKRPNIVKIYSENNQFQYIETLRRKREKRLRHKEFFIEGVRPINQALAHHWTINAFVYSREKQLSDWAKGILARSQAQTHFEVPLHLLEKLSNKAESSELLALVAMPEDNLARIPLTQNLLVVVFDRPASPGNLGTIIRSCDALEAHGLILTGHAVDLYDPETISASTGSFFALPTVRLPSQRDIEPWLQSAKKKLGALQIIGTDEKAEQEISQHDFTVPTVLIVGNETWGMSAAYKELCDAVVQIPLVGSASSLNVACATSICLYEVSRQRRLASRASSTSQPNKTVVTR</sequence>
<keyword evidence="1 5" id="KW-0489">Methyltransferase</keyword>